<name>A0AB74CS42_ENTFC</name>
<evidence type="ECO:0000313" key="2">
    <source>
        <dbReference type="Proteomes" id="UP000281752"/>
    </source>
</evidence>
<sequence>MRCQKISSKKRGCDSSDQLQEIRRNLRKLLLLFLIWLVLFPQRQAFDSHYEQGDVTQILSHLLFLSLDQKILILDTHTHFVWI</sequence>
<dbReference type="AlphaFoldDB" id="A0AB74CS42"/>
<reference evidence="1 2" key="1">
    <citation type="submission" date="2018-10" db="EMBL/GenBank/DDBJ databases">
        <title>Genotypes and phenotypes of Enterococci isolated from broiler chickens.</title>
        <authorList>
            <person name="Muhammad A.R."/>
            <person name="Diarra M.S."/>
        </authorList>
    </citation>
    <scope>NUCLEOTIDE SEQUENCE [LARGE SCALE GENOMIC DNA]</scope>
    <source>
        <strain evidence="1 2">P5 C A 35</strain>
    </source>
</reference>
<organism evidence="1 2">
    <name type="scientific">Enterococcus faecium</name>
    <name type="common">Streptococcus faecium</name>
    <dbReference type="NCBI Taxonomy" id="1352"/>
    <lineage>
        <taxon>Bacteria</taxon>
        <taxon>Bacillati</taxon>
        <taxon>Bacillota</taxon>
        <taxon>Bacilli</taxon>
        <taxon>Lactobacillales</taxon>
        <taxon>Enterococcaceae</taxon>
        <taxon>Enterococcus</taxon>
    </lineage>
</organism>
<accession>A0AB74CS42</accession>
<dbReference type="Proteomes" id="UP000281752">
    <property type="component" value="Unassembled WGS sequence"/>
</dbReference>
<dbReference type="EMBL" id="RKNM01000010">
    <property type="protein sequence ID" value="ROX55524.1"/>
    <property type="molecule type" value="Genomic_DNA"/>
</dbReference>
<protein>
    <submittedName>
        <fullName evidence="1">Uncharacterized protein</fullName>
    </submittedName>
</protein>
<gene>
    <name evidence="1" type="ORF">EGW36_08895</name>
</gene>
<comment type="caution">
    <text evidence="1">The sequence shown here is derived from an EMBL/GenBank/DDBJ whole genome shotgun (WGS) entry which is preliminary data.</text>
</comment>
<proteinExistence type="predicted"/>
<evidence type="ECO:0000313" key="1">
    <source>
        <dbReference type="EMBL" id="ROX55524.1"/>
    </source>
</evidence>